<name>A0AAD6ZEC6_9AGAR</name>
<dbReference type="EMBL" id="JARIHO010000055">
    <property type="protein sequence ID" value="KAJ7318995.1"/>
    <property type="molecule type" value="Genomic_DNA"/>
</dbReference>
<sequence length="127" mass="14004">MPLEVFSDPDDLYIPDPDHPVFLDWVSTELLILYGASKFLSPGPSTGQTNSSADHSAHDVRPHEHPVLLQLLVATMEPAGVLTHPHWLASRPDLKDLCMSSVNIQRCVKEISMLSPPPIQSCCIARL</sequence>
<dbReference type="Proteomes" id="UP001218218">
    <property type="component" value="Unassembled WGS sequence"/>
</dbReference>
<keyword evidence="2" id="KW-1185">Reference proteome</keyword>
<evidence type="ECO:0000313" key="2">
    <source>
        <dbReference type="Proteomes" id="UP001218218"/>
    </source>
</evidence>
<comment type="caution">
    <text evidence="1">The sequence shown here is derived from an EMBL/GenBank/DDBJ whole genome shotgun (WGS) entry which is preliminary data.</text>
</comment>
<dbReference type="AlphaFoldDB" id="A0AAD6ZEC6"/>
<evidence type="ECO:0000313" key="1">
    <source>
        <dbReference type="EMBL" id="KAJ7318995.1"/>
    </source>
</evidence>
<reference evidence="1" key="1">
    <citation type="submission" date="2023-03" db="EMBL/GenBank/DDBJ databases">
        <title>Massive genome expansion in bonnet fungi (Mycena s.s.) driven by repeated elements and novel gene families across ecological guilds.</title>
        <authorList>
            <consortium name="Lawrence Berkeley National Laboratory"/>
            <person name="Harder C.B."/>
            <person name="Miyauchi S."/>
            <person name="Viragh M."/>
            <person name="Kuo A."/>
            <person name="Thoen E."/>
            <person name="Andreopoulos B."/>
            <person name="Lu D."/>
            <person name="Skrede I."/>
            <person name="Drula E."/>
            <person name="Henrissat B."/>
            <person name="Morin E."/>
            <person name="Kohler A."/>
            <person name="Barry K."/>
            <person name="LaButti K."/>
            <person name="Morin E."/>
            <person name="Salamov A."/>
            <person name="Lipzen A."/>
            <person name="Mereny Z."/>
            <person name="Hegedus B."/>
            <person name="Baldrian P."/>
            <person name="Stursova M."/>
            <person name="Weitz H."/>
            <person name="Taylor A."/>
            <person name="Grigoriev I.V."/>
            <person name="Nagy L.G."/>
            <person name="Martin F."/>
            <person name="Kauserud H."/>
        </authorList>
    </citation>
    <scope>NUCLEOTIDE SEQUENCE</scope>
    <source>
        <strain evidence="1">CBHHK002</strain>
    </source>
</reference>
<organism evidence="1 2">
    <name type="scientific">Mycena albidolilacea</name>
    <dbReference type="NCBI Taxonomy" id="1033008"/>
    <lineage>
        <taxon>Eukaryota</taxon>
        <taxon>Fungi</taxon>
        <taxon>Dikarya</taxon>
        <taxon>Basidiomycota</taxon>
        <taxon>Agaricomycotina</taxon>
        <taxon>Agaricomycetes</taxon>
        <taxon>Agaricomycetidae</taxon>
        <taxon>Agaricales</taxon>
        <taxon>Marasmiineae</taxon>
        <taxon>Mycenaceae</taxon>
        <taxon>Mycena</taxon>
    </lineage>
</organism>
<protein>
    <submittedName>
        <fullName evidence="1">Uncharacterized protein</fullName>
    </submittedName>
</protein>
<accession>A0AAD6ZEC6</accession>
<proteinExistence type="predicted"/>
<gene>
    <name evidence="1" type="ORF">DFH08DRAFT_970890</name>
</gene>